<sequence length="320" mass="34947">MCTFSDRLDVDVEREKNQNEPAERKRYESSEIAPVRRITWIGLFVNIGLAGLKFVVGFLGASQAVIADAVHSLSDMTTDIAVLVGVKFWSAPPDTCHPYGHKRVEALVTIFIGITLAAVACGLAYRAMVTLGDRHVHHTTLVALWGPVASIFFKELLYHWTVRVGRQVKSPALVANAWHHRSDALSSVPAIIAVVGASFHPSLDILDHIGALVIAGFILHVSWKILSPALAEVSDHGASEAEQDRIYRIAMTVEGVANVHAIRTRKSGARCLVDLHIRVAPDLSVRAGHDIAETVKKELLKYGPDILDVLVHVEPDEQAP</sequence>
<evidence type="ECO:0000313" key="10">
    <source>
        <dbReference type="EMBL" id="ABW66784.1"/>
    </source>
</evidence>
<dbReference type="SUPFAM" id="SSF160240">
    <property type="entry name" value="Cation efflux protein cytoplasmic domain-like"/>
    <property type="match status" value="1"/>
</dbReference>
<dbReference type="STRING" id="96561.Dole_0974"/>
<dbReference type="InterPro" id="IPR050291">
    <property type="entry name" value="CDF_Transporter"/>
</dbReference>
<evidence type="ECO:0000256" key="4">
    <source>
        <dbReference type="ARBA" id="ARBA00022692"/>
    </source>
</evidence>
<dbReference type="AlphaFoldDB" id="A8ZWH6"/>
<organism evidence="10 11">
    <name type="scientific">Desulfosudis oleivorans (strain DSM 6200 / JCM 39069 / Hxd3)</name>
    <name type="common">Desulfococcus oleovorans</name>
    <dbReference type="NCBI Taxonomy" id="96561"/>
    <lineage>
        <taxon>Bacteria</taxon>
        <taxon>Pseudomonadati</taxon>
        <taxon>Thermodesulfobacteriota</taxon>
        <taxon>Desulfobacteria</taxon>
        <taxon>Desulfobacterales</taxon>
        <taxon>Desulfosudaceae</taxon>
        <taxon>Desulfosudis</taxon>
    </lineage>
</organism>
<dbReference type="FunFam" id="1.20.1510.10:FF:000006">
    <property type="entry name" value="Divalent cation efflux transporter"/>
    <property type="match status" value="1"/>
</dbReference>
<feature type="domain" description="Cation efflux protein cytoplasmic" evidence="9">
    <location>
        <begin position="239"/>
        <end position="315"/>
    </location>
</feature>
<feature type="transmembrane region" description="Helical" evidence="7">
    <location>
        <begin position="106"/>
        <end position="125"/>
    </location>
</feature>
<feature type="transmembrane region" description="Helical" evidence="7">
    <location>
        <begin position="40"/>
        <end position="66"/>
    </location>
</feature>
<comment type="similarity">
    <text evidence="2">Belongs to the cation diffusion facilitator (CDF) transporter (TC 2.A.4) family.</text>
</comment>
<feature type="domain" description="Cation efflux protein transmembrane" evidence="8">
    <location>
        <begin position="40"/>
        <end position="230"/>
    </location>
</feature>
<keyword evidence="5 7" id="KW-1133">Transmembrane helix</keyword>
<keyword evidence="6 7" id="KW-0472">Membrane</keyword>
<dbReference type="InterPro" id="IPR002524">
    <property type="entry name" value="Cation_efflux"/>
</dbReference>
<dbReference type="PANTHER" id="PTHR43840:SF15">
    <property type="entry name" value="MITOCHONDRIAL METAL TRANSPORTER 1-RELATED"/>
    <property type="match status" value="1"/>
</dbReference>
<dbReference type="Pfam" id="PF01545">
    <property type="entry name" value="Cation_efflux"/>
    <property type="match status" value="1"/>
</dbReference>
<dbReference type="InterPro" id="IPR058533">
    <property type="entry name" value="Cation_efflux_TM"/>
</dbReference>
<dbReference type="Proteomes" id="UP000008561">
    <property type="component" value="Chromosome"/>
</dbReference>
<dbReference type="GO" id="GO:0008324">
    <property type="term" value="F:monoatomic cation transmembrane transporter activity"/>
    <property type="evidence" value="ECO:0007669"/>
    <property type="project" value="InterPro"/>
</dbReference>
<evidence type="ECO:0000256" key="5">
    <source>
        <dbReference type="ARBA" id="ARBA00022989"/>
    </source>
</evidence>
<dbReference type="SUPFAM" id="SSF161111">
    <property type="entry name" value="Cation efflux protein transmembrane domain-like"/>
    <property type="match status" value="1"/>
</dbReference>
<evidence type="ECO:0000259" key="9">
    <source>
        <dbReference type="Pfam" id="PF16916"/>
    </source>
</evidence>
<evidence type="ECO:0000313" key="11">
    <source>
        <dbReference type="Proteomes" id="UP000008561"/>
    </source>
</evidence>
<evidence type="ECO:0000256" key="2">
    <source>
        <dbReference type="ARBA" id="ARBA00008114"/>
    </source>
</evidence>
<dbReference type="HOGENOM" id="CLU_013430_3_3_7"/>
<dbReference type="EMBL" id="CP000859">
    <property type="protein sequence ID" value="ABW66784.1"/>
    <property type="molecule type" value="Genomic_DNA"/>
</dbReference>
<keyword evidence="4 7" id="KW-0812">Transmembrane</keyword>
<evidence type="ECO:0000256" key="1">
    <source>
        <dbReference type="ARBA" id="ARBA00004141"/>
    </source>
</evidence>
<gene>
    <name evidence="10" type="ordered locus">Dole_0974</name>
</gene>
<reference evidence="10 11" key="1">
    <citation type="submission" date="2007-10" db="EMBL/GenBank/DDBJ databases">
        <title>Complete sequence of Desulfococcus oleovorans Hxd3.</title>
        <authorList>
            <consortium name="US DOE Joint Genome Institute"/>
            <person name="Copeland A."/>
            <person name="Lucas S."/>
            <person name="Lapidus A."/>
            <person name="Barry K."/>
            <person name="Glavina del Rio T."/>
            <person name="Dalin E."/>
            <person name="Tice H."/>
            <person name="Pitluck S."/>
            <person name="Kiss H."/>
            <person name="Brettin T."/>
            <person name="Bruce D."/>
            <person name="Detter J.C."/>
            <person name="Han C."/>
            <person name="Schmutz J."/>
            <person name="Larimer F."/>
            <person name="Land M."/>
            <person name="Hauser L."/>
            <person name="Kyrpides N."/>
            <person name="Kim E."/>
            <person name="Wawrik B."/>
            <person name="Richardson P."/>
        </authorList>
    </citation>
    <scope>NUCLEOTIDE SEQUENCE [LARGE SCALE GENOMIC DNA]</scope>
    <source>
        <strain evidence="11">DSM 6200 / JCM 39069 / Hxd3</strain>
    </source>
</reference>
<accession>A8ZWH6</accession>
<dbReference type="InterPro" id="IPR036837">
    <property type="entry name" value="Cation_efflux_CTD_sf"/>
</dbReference>
<evidence type="ECO:0000256" key="6">
    <source>
        <dbReference type="ARBA" id="ARBA00023136"/>
    </source>
</evidence>
<evidence type="ECO:0000256" key="3">
    <source>
        <dbReference type="ARBA" id="ARBA00022448"/>
    </source>
</evidence>
<dbReference type="InterPro" id="IPR027469">
    <property type="entry name" value="Cation_efflux_TMD_sf"/>
</dbReference>
<dbReference type="GO" id="GO:0016020">
    <property type="term" value="C:membrane"/>
    <property type="evidence" value="ECO:0007669"/>
    <property type="project" value="UniProtKB-SubCell"/>
</dbReference>
<dbReference type="Gene3D" id="3.30.70.1350">
    <property type="entry name" value="Cation efflux protein, cytoplasmic domain"/>
    <property type="match status" value="1"/>
</dbReference>
<name>A8ZWH6_DESOH</name>
<evidence type="ECO:0000259" key="8">
    <source>
        <dbReference type="Pfam" id="PF01545"/>
    </source>
</evidence>
<dbReference type="KEGG" id="dol:Dole_0974"/>
<dbReference type="InterPro" id="IPR027470">
    <property type="entry name" value="Cation_efflux_CTD"/>
</dbReference>
<proteinExistence type="inferred from homology"/>
<dbReference type="NCBIfam" id="TIGR01297">
    <property type="entry name" value="CDF"/>
    <property type="match status" value="1"/>
</dbReference>
<keyword evidence="11" id="KW-1185">Reference proteome</keyword>
<protein>
    <submittedName>
        <fullName evidence="10">Cation diffusion facilitator family transporter</fullName>
    </submittedName>
</protein>
<dbReference type="PANTHER" id="PTHR43840">
    <property type="entry name" value="MITOCHONDRIAL METAL TRANSPORTER 1-RELATED"/>
    <property type="match status" value="1"/>
</dbReference>
<evidence type="ECO:0000256" key="7">
    <source>
        <dbReference type="SAM" id="Phobius"/>
    </source>
</evidence>
<dbReference type="Pfam" id="PF16916">
    <property type="entry name" value="ZT_dimer"/>
    <property type="match status" value="1"/>
</dbReference>
<comment type="subcellular location">
    <subcellularLocation>
        <location evidence="1">Membrane</location>
        <topology evidence="1">Multi-pass membrane protein</topology>
    </subcellularLocation>
</comment>
<dbReference type="Gene3D" id="1.20.1510.10">
    <property type="entry name" value="Cation efflux protein transmembrane domain"/>
    <property type="match status" value="1"/>
</dbReference>
<keyword evidence="3" id="KW-0813">Transport</keyword>
<dbReference type="eggNOG" id="COG0053">
    <property type="taxonomic scope" value="Bacteria"/>
</dbReference>
<dbReference type="OrthoDB" id="9806522at2"/>